<reference evidence="1 2" key="1">
    <citation type="submission" date="2018-03" db="EMBL/GenBank/DDBJ databases">
        <title>Adhaeribacter sp. HMF7605 Genome sequencing and assembly.</title>
        <authorList>
            <person name="Kang H."/>
            <person name="Kang J."/>
            <person name="Cha I."/>
            <person name="Kim H."/>
            <person name="Joh K."/>
        </authorList>
    </citation>
    <scope>NUCLEOTIDE SEQUENCE [LARGE SCALE GENOMIC DNA]</scope>
    <source>
        <strain evidence="1 2">HMF7605</strain>
    </source>
</reference>
<dbReference type="AlphaFoldDB" id="A0A2T2Y9D5"/>
<sequence>MKIRLPNQFKSASPKETKALYEDGSKIIKDNGYPSDLNQTSLLFLNKGEFSSLKIKYSPIDKEVIQDYKNQ</sequence>
<accession>A0A2T2Y9D5</accession>
<keyword evidence="2" id="KW-1185">Reference proteome</keyword>
<evidence type="ECO:0000313" key="1">
    <source>
        <dbReference type="EMBL" id="PSR52113.1"/>
    </source>
</evidence>
<dbReference type="Proteomes" id="UP000240357">
    <property type="component" value="Unassembled WGS sequence"/>
</dbReference>
<comment type="caution">
    <text evidence="1">The sequence shown here is derived from an EMBL/GenBank/DDBJ whole genome shotgun (WGS) entry which is preliminary data.</text>
</comment>
<gene>
    <name evidence="1" type="ORF">AHMF7605_00540</name>
</gene>
<evidence type="ECO:0000313" key="2">
    <source>
        <dbReference type="Proteomes" id="UP000240357"/>
    </source>
</evidence>
<organism evidence="1 2">
    <name type="scientific">Adhaeribacter arboris</name>
    <dbReference type="NCBI Taxonomy" id="2072846"/>
    <lineage>
        <taxon>Bacteria</taxon>
        <taxon>Pseudomonadati</taxon>
        <taxon>Bacteroidota</taxon>
        <taxon>Cytophagia</taxon>
        <taxon>Cytophagales</taxon>
        <taxon>Hymenobacteraceae</taxon>
        <taxon>Adhaeribacter</taxon>
    </lineage>
</organism>
<dbReference type="EMBL" id="PYFT01000001">
    <property type="protein sequence ID" value="PSR52113.1"/>
    <property type="molecule type" value="Genomic_DNA"/>
</dbReference>
<proteinExistence type="predicted"/>
<name>A0A2T2Y9D5_9BACT</name>
<protein>
    <submittedName>
        <fullName evidence="1">Uncharacterized protein</fullName>
    </submittedName>
</protein>